<keyword evidence="3 9" id="KW-1134">Transmembrane beta strand</keyword>
<dbReference type="SUPFAM" id="SSF56935">
    <property type="entry name" value="Porins"/>
    <property type="match status" value="1"/>
</dbReference>
<keyword evidence="8 9" id="KW-0998">Cell outer membrane</keyword>
<evidence type="ECO:0000256" key="4">
    <source>
        <dbReference type="ARBA" id="ARBA00022692"/>
    </source>
</evidence>
<dbReference type="SUPFAM" id="SSF49464">
    <property type="entry name" value="Carboxypeptidase regulatory domain-like"/>
    <property type="match status" value="1"/>
</dbReference>
<evidence type="ECO:0000256" key="10">
    <source>
        <dbReference type="SAM" id="SignalP"/>
    </source>
</evidence>
<dbReference type="PROSITE" id="PS52016">
    <property type="entry name" value="TONB_DEPENDENT_REC_3"/>
    <property type="match status" value="1"/>
</dbReference>
<sequence>MRKLLLLAMLFASATIFAQGTVTGTVMDSEMDGPLPGANVMVVGTQQGAMTDFDGNFSLNVEDATGKIRISFVGYEPKTVQFNVSGGQTVDLGQITLSPDANALSEVVITGVVDLAKDRQTPVAVSTIRSSEIQEKLGNQEFPEILNTTPSIYATKQGGGFGDSRITIRGFDTQNSAVMINGIPVNDMENGAVYWSNWAGLSDVASAVQVQRGLGSSKLAVSSVGGTINVVTRSAQMSEGGFVKASVGNDSYLKTVASYNTGLNDNGWSGSFLLSRTSGDGYVNGTEFEGYNYFIGVGYQANEDHEFNFMLTGAPQQHNQRGAFTPLSNYLKYGDNGEPNEKFNQDFGYRNGEEFTFAGNFYHKPVASLSWEWDITSLSKLSTSAYASFGRGGSIGSIGRINGNQSFALPLTDDGLIPIDDIFAWNSGQSVPSFATREGQPTQREPYSGDGAFQGQFVNTGNGDRSAENGMSQRSSVNSHNWFGVISNFETELTDKITLDVGADLRSYRGFHYRRLVNLMGADTYRSTADSNNPSRFLNETYDPTISNTLNVFKSIDDEEKIDYNNDGLVRWAGAFGQLEYAGDQISAFIQGSISNQGFKRVEYFNEAPGNQETDWENIIGGNIKGGMNFNIDEKHNVFGNVGYYSKQPLFDAVYINFGNNLNPNLTNEQVFGLELGYGFRSQYFNANVNIYRTSWADRFESDAATFVFNEDQADEFEIRGTANLLGITQVHKGIEFDFYGRVGNKLRWNGMLSIGDWEYKDDVKASYFDENQDPVPGVDDAVLSLDGVKVGNAAQFTASLGADYQIIDNLSVDATYRYADNLYADFDATDALNETDFEVFELPSFGLLDLGASYGLDLGENRLSFRVNVNNVTDNIYISESNTNILEGARPDDVSYDGVNTRNNVFFGWGRTWNASVSFNF</sequence>
<dbReference type="PROSITE" id="PS01156">
    <property type="entry name" value="TONB_DEPENDENT_REC_2"/>
    <property type="match status" value="1"/>
</dbReference>
<evidence type="ECO:0000256" key="7">
    <source>
        <dbReference type="ARBA" id="ARBA00023136"/>
    </source>
</evidence>
<evidence type="ECO:0000256" key="5">
    <source>
        <dbReference type="ARBA" id="ARBA00022729"/>
    </source>
</evidence>
<dbReference type="Gene3D" id="2.40.170.20">
    <property type="entry name" value="TonB-dependent receptor, beta-barrel domain"/>
    <property type="match status" value="1"/>
</dbReference>
<evidence type="ECO:0000256" key="8">
    <source>
        <dbReference type="ARBA" id="ARBA00023237"/>
    </source>
</evidence>
<dbReference type="InterPro" id="IPR036942">
    <property type="entry name" value="Beta-barrel_TonB_sf"/>
</dbReference>
<keyword evidence="7 9" id="KW-0472">Membrane</keyword>
<dbReference type="PANTHER" id="PTHR30069:SF53">
    <property type="entry name" value="COLICIN I RECEPTOR-RELATED"/>
    <property type="match status" value="1"/>
</dbReference>
<organism evidence="12 13">
    <name type="scientific">Christiangramia echinicola</name>
    <dbReference type="NCBI Taxonomy" id="279359"/>
    <lineage>
        <taxon>Bacteria</taxon>
        <taxon>Pseudomonadati</taxon>
        <taxon>Bacteroidota</taxon>
        <taxon>Flavobacteriia</taxon>
        <taxon>Flavobacteriales</taxon>
        <taxon>Flavobacteriaceae</taxon>
        <taxon>Christiangramia</taxon>
    </lineage>
</organism>
<dbReference type="InterPro" id="IPR037066">
    <property type="entry name" value="Plug_dom_sf"/>
</dbReference>
<accession>A0A1H1NB49</accession>
<dbReference type="InterPro" id="IPR010917">
    <property type="entry name" value="TonB_rcpt_CS"/>
</dbReference>
<dbReference type="Gene3D" id="2.60.40.1120">
    <property type="entry name" value="Carboxypeptidase-like, regulatory domain"/>
    <property type="match status" value="1"/>
</dbReference>
<feature type="domain" description="TonB-dependent receptor plug" evidence="11">
    <location>
        <begin position="118"/>
        <end position="227"/>
    </location>
</feature>
<feature type="chain" id="PRO_5009255346" evidence="10">
    <location>
        <begin position="19"/>
        <end position="922"/>
    </location>
</feature>
<evidence type="ECO:0000256" key="6">
    <source>
        <dbReference type="ARBA" id="ARBA00023077"/>
    </source>
</evidence>
<evidence type="ECO:0000256" key="1">
    <source>
        <dbReference type="ARBA" id="ARBA00004571"/>
    </source>
</evidence>
<evidence type="ECO:0000313" key="13">
    <source>
        <dbReference type="Proteomes" id="UP000198858"/>
    </source>
</evidence>
<dbReference type="InterPro" id="IPR008969">
    <property type="entry name" value="CarboxyPept-like_regulatory"/>
</dbReference>
<evidence type="ECO:0000256" key="9">
    <source>
        <dbReference type="PROSITE-ProRule" id="PRU01360"/>
    </source>
</evidence>
<dbReference type="GO" id="GO:0044718">
    <property type="term" value="P:siderophore transmembrane transport"/>
    <property type="evidence" value="ECO:0007669"/>
    <property type="project" value="TreeGrafter"/>
</dbReference>
<dbReference type="InterPro" id="IPR012910">
    <property type="entry name" value="Plug_dom"/>
</dbReference>
<keyword evidence="5 10" id="KW-0732">Signal</keyword>
<keyword evidence="13" id="KW-1185">Reference proteome</keyword>
<dbReference type="GO" id="GO:0009279">
    <property type="term" value="C:cell outer membrane"/>
    <property type="evidence" value="ECO:0007669"/>
    <property type="project" value="UniProtKB-SubCell"/>
</dbReference>
<gene>
    <name evidence="12" type="ORF">SAMN04488552_1650</name>
</gene>
<dbReference type="PANTHER" id="PTHR30069">
    <property type="entry name" value="TONB-DEPENDENT OUTER MEMBRANE RECEPTOR"/>
    <property type="match status" value="1"/>
</dbReference>
<protein>
    <submittedName>
        <fullName evidence="12">TonB-dependent Receptor Plug Domain</fullName>
    </submittedName>
</protein>
<dbReference type="Pfam" id="PF13715">
    <property type="entry name" value="CarbopepD_reg_2"/>
    <property type="match status" value="1"/>
</dbReference>
<dbReference type="RefSeq" id="WP_089661997.1">
    <property type="nucleotide sequence ID" value="NZ_LT629745.1"/>
</dbReference>
<evidence type="ECO:0000313" key="12">
    <source>
        <dbReference type="EMBL" id="SDR96070.1"/>
    </source>
</evidence>
<dbReference type="AlphaFoldDB" id="A0A1H1NB49"/>
<dbReference type="InterPro" id="IPR039426">
    <property type="entry name" value="TonB-dep_rcpt-like"/>
</dbReference>
<reference evidence="12 13" key="1">
    <citation type="submission" date="2016-10" db="EMBL/GenBank/DDBJ databases">
        <authorList>
            <person name="Varghese N."/>
            <person name="Submissions S."/>
        </authorList>
    </citation>
    <scope>NUCLEOTIDE SEQUENCE [LARGE SCALE GENOMIC DNA]</scope>
    <source>
        <strain evidence="12 13">Mar_2010_102</strain>
    </source>
</reference>
<dbReference type="Gene3D" id="2.170.130.10">
    <property type="entry name" value="TonB-dependent receptor, plug domain"/>
    <property type="match status" value="1"/>
</dbReference>
<keyword evidence="6" id="KW-0798">TonB box</keyword>
<dbReference type="STRING" id="1250231.SAMN04488552_1650"/>
<dbReference type="Pfam" id="PF07715">
    <property type="entry name" value="Plug"/>
    <property type="match status" value="1"/>
</dbReference>
<name>A0A1H1NB49_9FLAO</name>
<feature type="signal peptide" evidence="10">
    <location>
        <begin position="1"/>
        <end position="18"/>
    </location>
</feature>
<keyword evidence="12" id="KW-0675">Receptor</keyword>
<keyword evidence="2 9" id="KW-0813">Transport</keyword>
<evidence type="ECO:0000256" key="3">
    <source>
        <dbReference type="ARBA" id="ARBA00022452"/>
    </source>
</evidence>
<dbReference type="GO" id="GO:0015344">
    <property type="term" value="F:siderophore uptake transmembrane transporter activity"/>
    <property type="evidence" value="ECO:0007669"/>
    <property type="project" value="TreeGrafter"/>
</dbReference>
<dbReference type="EMBL" id="LT629745">
    <property type="protein sequence ID" value="SDR96070.1"/>
    <property type="molecule type" value="Genomic_DNA"/>
</dbReference>
<evidence type="ECO:0000256" key="2">
    <source>
        <dbReference type="ARBA" id="ARBA00022448"/>
    </source>
</evidence>
<comment type="similarity">
    <text evidence="9">Belongs to the TonB-dependent receptor family.</text>
</comment>
<comment type="subcellular location">
    <subcellularLocation>
        <location evidence="1 9">Cell outer membrane</location>
        <topology evidence="1 9">Multi-pass membrane protein</topology>
    </subcellularLocation>
</comment>
<keyword evidence="4 9" id="KW-0812">Transmembrane</keyword>
<dbReference type="Proteomes" id="UP000198858">
    <property type="component" value="Chromosome I"/>
</dbReference>
<proteinExistence type="inferred from homology"/>
<evidence type="ECO:0000259" key="11">
    <source>
        <dbReference type="Pfam" id="PF07715"/>
    </source>
</evidence>